<comment type="caution">
    <text evidence="2">The sequence shown here is derived from an EMBL/GenBank/DDBJ whole genome shotgun (WGS) entry which is preliminary data.</text>
</comment>
<reference evidence="2 3" key="1">
    <citation type="submission" date="2018-05" db="EMBL/GenBank/DDBJ databases">
        <title>Genomic Encyclopedia of Type Strains, Phase IV (KMG-IV): sequencing the most valuable type-strain genomes for metagenomic binning, comparative biology and taxonomic classification.</title>
        <authorList>
            <person name="Goeker M."/>
        </authorList>
    </citation>
    <scope>NUCLEOTIDE SEQUENCE [LARGE SCALE GENOMIC DNA]</scope>
    <source>
        <strain evidence="2 3">DSM 28556</strain>
    </source>
</reference>
<name>A0A2V3W2Z2_9BACI</name>
<feature type="domain" description="Tubby C-terminal" evidence="1">
    <location>
        <begin position="4"/>
        <end position="176"/>
    </location>
</feature>
<dbReference type="OrthoDB" id="2844056at2"/>
<evidence type="ECO:0000313" key="3">
    <source>
        <dbReference type="Proteomes" id="UP000247978"/>
    </source>
</evidence>
<dbReference type="InterPro" id="IPR056944">
    <property type="entry name" value="Tubby_C-like"/>
</dbReference>
<evidence type="ECO:0000313" key="2">
    <source>
        <dbReference type="EMBL" id="PXW87508.1"/>
    </source>
</evidence>
<dbReference type="RefSeq" id="WP_110395096.1">
    <property type="nucleotide sequence ID" value="NZ_JADIJL010000003.1"/>
</dbReference>
<keyword evidence="3" id="KW-1185">Reference proteome</keyword>
<proteinExistence type="predicted"/>
<sequence length="176" mass="20914">MEFFSVLPMRKYLDKPIAINDSNSVQVGFIQRRYKNFWDKLIHYLPLSLSFLERINIDGENGVYHLQIRERSFKSNLIKLKWDIFLNDAGEESKFLLEDKTKVSTNPRMVYHKNNKEYVFRKDIFNRTCEISLNDITCATIRMDKKIPPSLKTITQTNDLTIIELLGIYYVMNLTY</sequence>
<protein>
    <recommendedName>
        <fullName evidence="1">Tubby C-terminal domain-containing protein</fullName>
    </recommendedName>
</protein>
<organism evidence="2 3">
    <name type="scientific">Pseudogracilibacillus auburnensis</name>
    <dbReference type="NCBI Taxonomy" id="1494959"/>
    <lineage>
        <taxon>Bacteria</taxon>
        <taxon>Bacillati</taxon>
        <taxon>Bacillota</taxon>
        <taxon>Bacilli</taxon>
        <taxon>Bacillales</taxon>
        <taxon>Bacillaceae</taxon>
        <taxon>Pseudogracilibacillus</taxon>
    </lineage>
</organism>
<dbReference type="Proteomes" id="UP000247978">
    <property type="component" value="Unassembled WGS sequence"/>
</dbReference>
<evidence type="ECO:0000259" key="1">
    <source>
        <dbReference type="Pfam" id="PF23728"/>
    </source>
</evidence>
<accession>A0A2V3W2Z2</accession>
<dbReference type="Pfam" id="PF23728">
    <property type="entry name" value="Tubby_C_like"/>
    <property type="match status" value="1"/>
</dbReference>
<dbReference type="EMBL" id="QJJQ01000005">
    <property type="protein sequence ID" value="PXW87508.1"/>
    <property type="molecule type" value="Genomic_DNA"/>
</dbReference>
<gene>
    <name evidence="2" type="ORF">DFR56_105150</name>
</gene>
<dbReference type="AlphaFoldDB" id="A0A2V3W2Z2"/>